<dbReference type="AlphaFoldDB" id="A0A2P6RXP1"/>
<protein>
    <submittedName>
        <fullName evidence="1">Uncharacterized protein</fullName>
    </submittedName>
</protein>
<dbReference type="Proteomes" id="UP000238479">
    <property type="component" value="Chromosome 2"/>
</dbReference>
<comment type="caution">
    <text evidence="1">The sequence shown here is derived from an EMBL/GenBank/DDBJ whole genome shotgun (WGS) entry which is preliminary data.</text>
</comment>
<evidence type="ECO:0000313" key="1">
    <source>
        <dbReference type="EMBL" id="PRQ51180.1"/>
    </source>
</evidence>
<accession>A0A2P6RXP1</accession>
<reference evidence="1 2" key="1">
    <citation type="journal article" date="2018" name="Nat. Genet.">
        <title>The Rosa genome provides new insights in the design of modern roses.</title>
        <authorList>
            <person name="Bendahmane M."/>
        </authorList>
    </citation>
    <scope>NUCLEOTIDE SEQUENCE [LARGE SCALE GENOMIC DNA]</scope>
    <source>
        <strain evidence="2">cv. Old Blush</strain>
    </source>
</reference>
<name>A0A2P6RXP1_ROSCH</name>
<dbReference type="Gramene" id="PRQ51180">
    <property type="protein sequence ID" value="PRQ51180"/>
    <property type="gene ID" value="RchiOBHm_Chr2g0141531"/>
</dbReference>
<dbReference type="EMBL" id="PDCK01000040">
    <property type="protein sequence ID" value="PRQ51180.1"/>
    <property type="molecule type" value="Genomic_DNA"/>
</dbReference>
<sequence length="67" mass="7975">MGWVWWCAAEKRESVWVRSAEGSFIQCVAGCFVRERKIRSCASDVSKRERQRSQKYQQNEIVVWAFM</sequence>
<organism evidence="1 2">
    <name type="scientific">Rosa chinensis</name>
    <name type="common">China rose</name>
    <dbReference type="NCBI Taxonomy" id="74649"/>
    <lineage>
        <taxon>Eukaryota</taxon>
        <taxon>Viridiplantae</taxon>
        <taxon>Streptophyta</taxon>
        <taxon>Embryophyta</taxon>
        <taxon>Tracheophyta</taxon>
        <taxon>Spermatophyta</taxon>
        <taxon>Magnoliopsida</taxon>
        <taxon>eudicotyledons</taxon>
        <taxon>Gunneridae</taxon>
        <taxon>Pentapetalae</taxon>
        <taxon>rosids</taxon>
        <taxon>fabids</taxon>
        <taxon>Rosales</taxon>
        <taxon>Rosaceae</taxon>
        <taxon>Rosoideae</taxon>
        <taxon>Rosoideae incertae sedis</taxon>
        <taxon>Rosa</taxon>
    </lineage>
</organism>
<proteinExistence type="predicted"/>
<keyword evidence="2" id="KW-1185">Reference proteome</keyword>
<evidence type="ECO:0000313" key="2">
    <source>
        <dbReference type="Proteomes" id="UP000238479"/>
    </source>
</evidence>
<gene>
    <name evidence="1" type="ORF">RchiOBHm_Chr2g0141531</name>
</gene>